<feature type="domain" description="AAA+ ATPase" evidence="1">
    <location>
        <begin position="118"/>
        <end position="244"/>
    </location>
</feature>
<organism evidence="2 3">
    <name type="scientific">Terrilactibacillus tamarindi</name>
    <dbReference type="NCBI Taxonomy" id="2599694"/>
    <lineage>
        <taxon>Bacteria</taxon>
        <taxon>Bacillati</taxon>
        <taxon>Bacillota</taxon>
        <taxon>Bacilli</taxon>
        <taxon>Bacillales</taxon>
        <taxon>Bacillaceae</taxon>
        <taxon>Terrilactibacillus</taxon>
    </lineage>
</organism>
<dbReference type="EMBL" id="WNHB01000006">
    <property type="protein sequence ID" value="MTT31382.1"/>
    <property type="molecule type" value="Genomic_DNA"/>
</dbReference>
<name>A0A6N8CMV5_9BACI</name>
<dbReference type="Pfam" id="PF01695">
    <property type="entry name" value="IstB_IS21"/>
    <property type="match status" value="1"/>
</dbReference>
<protein>
    <submittedName>
        <fullName evidence="2">AAA domain-containing protein</fullName>
    </submittedName>
</protein>
<reference evidence="2 3" key="1">
    <citation type="submission" date="2019-11" db="EMBL/GenBank/DDBJ databases">
        <title>Terrilactibacillus tamarindus sp. nov. BCM23-1 isolated from bark of Tamarindus indica.</title>
        <authorList>
            <person name="Kingkaew E."/>
            <person name="Tanasupawat S."/>
        </authorList>
    </citation>
    <scope>NUCLEOTIDE SEQUENCE [LARGE SCALE GENOMIC DNA]</scope>
    <source>
        <strain evidence="2 3">BCM23-1</strain>
    </source>
</reference>
<dbReference type="GO" id="GO:0006260">
    <property type="term" value="P:DNA replication"/>
    <property type="evidence" value="ECO:0007669"/>
    <property type="project" value="TreeGrafter"/>
</dbReference>
<keyword evidence="3" id="KW-1185">Reference proteome</keyword>
<evidence type="ECO:0000259" key="1">
    <source>
        <dbReference type="SMART" id="SM00382"/>
    </source>
</evidence>
<dbReference type="SUPFAM" id="SSF52540">
    <property type="entry name" value="P-loop containing nucleoside triphosphate hydrolases"/>
    <property type="match status" value="1"/>
</dbReference>
<proteinExistence type="predicted"/>
<evidence type="ECO:0000313" key="3">
    <source>
        <dbReference type="Proteomes" id="UP000440978"/>
    </source>
</evidence>
<comment type="caution">
    <text evidence="2">The sequence shown here is derived from an EMBL/GenBank/DDBJ whole genome shotgun (WGS) entry which is preliminary data.</text>
</comment>
<dbReference type="AlphaFoldDB" id="A0A6N8CMV5"/>
<dbReference type="RefSeq" id="WP_155217444.1">
    <property type="nucleotide sequence ID" value="NZ_WNHB01000006.1"/>
</dbReference>
<dbReference type="PANTHER" id="PTHR30050">
    <property type="entry name" value="CHROMOSOMAL REPLICATION INITIATOR PROTEIN DNAA"/>
    <property type="match status" value="1"/>
</dbReference>
<evidence type="ECO:0000313" key="2">
    <source>
        <dbReference type="EMBL" id="MTT31382.1"/>
    </source>
</evidence>
<dbReference type="GO" id="GO:0005524">
    <property type="term" value="F:ATP binding"/>
    <property type="evidence" value="ECO:0007669"/>
    <property type="project" value="InterPro"/>
</dbReference>
<dbReference type="OrthoDB" id="2052561at2"/>
<gene>
    <name evidence="2" type="ORF">GMB86_05030</name>
</gene>
<dbReference type="InterPro" id="IPR002611">
    <property type="entry name" value="IstB_ATP-bd"/>
</dbReference>
<dbReference type="PANTHER" id="PTHR30050:SF4">
    <property type="entry name" value="ATP-BINDING PROTEIN RV3427C IN INSERTION SEQUENCE-RELATED"/>
    <property type="match status" value="1"/>
</dbReference>
<dbReference type="Gene3D" id="3.40.50.300">
    <property type="entry name" value="P-loop containing nucleotide triphosphate hydrolases"/>
    <property type="match status" value="1"/>
</dbReference>
<dbReference type="CDD" id="cd00009">
    <property type="entry name" value="AAA"/>
    <property type="match status" value="1"/>
</dbReference>
<dbReference type="Proteomes" id="UP000440978">
    <property type="component" value="Unassembled WGS sequence"/>
</dbReference>
<dbReference type="InterPro" id="IPR027417">
    <property type="entry name" value="P-loop_NTPase"/>
</dbReference>
<accession>A0A6N8CMV5</accession>
<sequence length="271" mass="30851">MKKISDILNATSINLERQFVKEKNCERCGKKRNVYRMPLIGGPKKGQWMTLTEPCDCTLSRQAVASVQKKRPQYYWSQSTINDALKDATLENFLPENDTQSHAVKKAAEFIKKVVHHQQARMILYGEPGVGKSHLAVAIGKVLANRFNKACLFIEATALKQMVRSTWSRESKLTESELMRLIFEADLVILDDAGSEGMTSWTRELLFSLLNARLSKSLLVTTNMTISEIEQAYGTKIMDRLLENMSKQDLLLMEADYSHRLKHLIEDAPLK</sequence>
<dbReference type="InterPro" id="IPR003593">
    <property type="entry name" value="AAA+_ATPase"/>
</dbReference>
<dbReference type="SMART" id="SM00382">
    <property type="entry name" value="AAA"/>
    <property type="match status" value="1"/>
</dbReference>